<comment type="function">
    <text evidence="11">Catalyzes 2 different reactions between oxygen and the acireductone 1,2-dihydroxy-3-keto-5-methylthiopentene (DHK-MTPene) depending upon the metal bound in the active site. Fe-containing acireductone dioxygenase (Fe-ARD) produces formate and 2-keto-4-methylthiobutyrate (KMTB), the alpha-ketoacid precursor of methionine in the methionine recycle pathway. Ni-containing acireductone dioxygenase (Ni-ARD) produces methylthiopropionate, carbon monoxide and formate, and does not lie on the methionine recycle pathway.</text>
</comment>
<dbReference type="RefSeq" id="XP_013789957.1">
    <property type="nucleotide sequence ID" value="XM_013934503.2"/>
</dbReference>
<evidence type="ECO:0000256" key="5">
    <source>
        <dbReference type="ARBA" id="ARBA00022723"/>
    </source>
</evidence>
<dbReference type="CDD" id="cd02232">
    <property type="entry name" value="cupin_ARD"/>
    <property type="match status" value="1"/>
</dbReference>
<evidence type="ECO:0000256" key="11">
    <source>
        <dbReference type="HAMAP-Rule" id="MF_03154"/>
    </source>
</evidence>
<dbReference type="PANTHER" id="PTHR23418">
    <property type="entry name" value="ACIREDUCTONE DIOXYGENASE"/>
    <property type="match status" value="1"/>
</dbReference>
<evidence type="ECO:0000256" key="6">
    <source>
        <dbReference type="ARBA" id="ARBA00022964"/>
    </source>
</evidence>
<feature type="binding site" evidence="11">
    <location>
        <position position="95"/>
    </location>
    <ligand>
        <name>Fe(2+)</name>
        <dbReference type="ChEBI" id="CHEBI:29033"/>
        <note>for iron-dependent acireductone dioxygenase activity</note>
    </ligand>
</feature>
<keyword evidence="2 11" id="KW-0963">Cytoplasm</keyword>
<evidence type="ECO:0000313" key="13">
    <source>
        <dbReference type="RefSeq" id="XP_013789957.1"/>
    </source>
</evidence>
<dbReference type="Pfam" id="PF03079">
    <property type="entry name" value="ARD"/>
    <property type="match status" value="1"/>
</dbReference>
<keyword evidence="5 11" id="KW-0479">Metal-binding</keyword>
<keyword evidence="4 11" id="KW-0028">Amino-acid biosynthesis</keyword>
<evidence type="ECO:0000256" key="1">
    <source>
        <dbReference type="ARBA" id="ARBA00000428"/>
    </source>
</evidence>
<comment type="subcellular location">
    <subcellularLocation>
        <location evidence="11">Cytoplasm</location>
    </subcellularLocation>
    <subcellularLocation>
        <location evidence="11">Nucleus</location>
    </subcellularLocation>
</comment>
<name>A0ABM1BWE2_LIMPO</name>
<reference evidence="13" key="1">
    <citation type="submission" date="2025-08" db="UniProtKB">
        <authorList>
            <consortium name="RefSeq"/>
        </authorList>
    </citation>
    <scope>IDENTIFICATION</scope>
    <source>
        <tissue evidence="13">Muscle</tissue>
    </source>
</reference>
<comment type="catalytic activity">
    <reaction evidence="1 11">
        <text>1,2-dihydroxy-5-(methylsulfanyl)pent-1-en-3-one + O2 = 4-methylsulfanyl-2-oxobutanoate + formate + 2 H(+)</text>
        <dbReference type="Rhea" id="RHEA:24504"/>
        <dbReference type="ChEBI" id="CHEBI:15378"/>
        <dbReference type="ChEBI" id="CHEBI:15379"/>
        <dbReference type="ChEBI" id="CHEBI:15740"/>
        <dbReference type="ChEBI" id="CHEBI:16723"/>
        <dbReference type="ChEBI" id="CHEBI:49252"/>
        <dbReference type="EC" id="1.13.11.54"/>
    </reaction>
</comment>
<dbReference type="Proteomes" id="UP000694941">
    <property type="component" value="Unplaced"/>
</dbReference>
<dbReference type="InterPro" id="IPR014710">
    <property type="entry name" value="RmlC-like_jellyroll"/>
</dbReference>
<comment type="cofactor">
    <cofactor evidence="11">
        <name>Fe(2+)</name>
        <dbReference type="ChEBI" id="CHEBI:29033"/>
    </cofactor>
    <cofactor evidence="11">
        <name>Ni(2+)</name>
        <dbReference type="ChEBI" id="CHEBI:49786"/>
    </cofactor>
    <text evidence="11">Binds either 1 Fe or Ni cation per monomer. Iron-binding promotes an acireductone dioxygenase reaction producing 2-keto-4-methylthiobutyrate, while nickel-binding promotes an acireductone dioxygenase reaction producing 3-(methylsulfanyl)propanoate.</text>
</comment>
<feature type="binding site" evidence="11">
    <location>
        <position position="134"/>
    </location>
    <ligand>
        <name>Fe(2+)</name>
        <dbReference type="ChEBI" id="CHEBI:29033"/>
        <note>for iron-dependent acireductone dioxygenase activity</note>
    </ligand>
</feature>
<comment type="similarity">
    <text evidence="11">Belongs to the acireductone dioxygenase (ARD) family.</text>
</comment>
<sequence>MVNAWYMDDSNADQKLEHHLNPPQFISIKELYENCGVIYYQLDADNYDAEGKLEKIKKDKGYNYEDEIQLSRNKLPDYEEKLKIFYKEHLHSDEEVRFFLDGSGYFDVRDKNDKWVRIQSEKGDLLVLPAGIYHRFTLDTNNYAKVIRFFSGEPCWKPNNRPSDDHPARQKYLKQLAEGFHECPL</sequence>
<feature type="binding site" evidence="11">
    <location>
        <position position="89"/>
    </location>
    <ligand>
        <name>Fe(2+)</name>
        <dbReference type="ChEBI" id="CHEBI:29033"/>
        <note>for iron-dependent acireductone dioxygenase activity</note>
    </ligand>
</feature>
<keyword evidence="6 11" id="KW-0223">Dioxygenase</keyword>
<organism evidence="12 13">
    <name type="scientific">Limulus polyphemus</name>
    <name type="common">Atlantic horseshoe crab</name>
    <dbReference type="NCBI Taxonomy" id="6850"/>
    <lineage>
        <taxon>Eukaryota</taxon>
        <taxon>Metazoa</taxon>
        <taxon>Ecdysozoa</taxon>
        <taxon>Arthropoda</taxon>
        <taxon>Chelicerata</taxon>
        <taxon>Merostomata</taxon>
        <taxon>Xiphosura</taxon>
        <taxon>Limulidae</taxon>
        <taxon>Limulus</taxon>
    </lineage>
</organism>
<accession>A0ABM1BWE2</accession>
<feature type="binding site" evidence="11">
    <location>
        <position position="134"/>
    </location>
    <ligand>
        <name>Ni(2+)</name>
        <dbReference type="ChEBI" id="CHEBI:49786"/>
        <note>for nickel-dependent acireductone dioxygenase activity</note>
    </ligand>
</feature>
<gene>
    <name evidence="13" type="primary">LOC106473829</name>
</gene>
<evidence type="ECO:0000256" key="10">
    <source>
        <dbReference type="ARBA" id="ARBA00023242"/>
    </source>
</evidence>
<keyword evidence="10 11" id="KW-0539">Nucleus</keyword>
<keyword evidence="12" id="KW-1185">Reference proteome</keyword>
<keyword evidence="8 11" id="KW-0408">Iron</keyword>
<evidence type="ECO:0000256" key="9">
    <source>
        <dbReference type="ARBA" id="ARBA00023167"/>
    </source>
</evidence>
<protein>
    <recommendedName>
        <fullName evidence="11">Acireductone dioxygenase</fullName>
    </recommendedName>
    <alternativeName>
        <fullName evidence="11">Acireductone dioxygenase (Fe(2+)-requiring)</fullName>
        <shortName evidence="11">ARD'</shortName>
        <shortName evidence="11">Fe-ARD</shortName>
        <ecNumber evidence="11">1.13.11.54</ecNumber>
    </alternativeName>
    <alternativeName>
        <fullName evidence="11">Acireductone dioxygenase (Ni(2+)-requiring)</fullName>
        <shortName evidence="11">ARD</shortName>
        <shortName evidence="11">Ni-ARD</shortName>
        <ecNumber evidence="11">1.13.11.53</ecNumber>
    </alternativeName>
</protein>
<evidence type="ECO:0000256" key="8">
    <source>
        <dbReference type="ARBA" id="ARBA00023004"/>
    </source>
</evidence>
<dbReference type="PANTHER" id="PTHR23418:SF0">
    <property type="entry name" value="ACIREDUCTONE DIOXYGENASE"/>
    <property type="match status" value="1"/>
</dbReference>
<feature type="binding site" evidence="11">
    <location>
        <position position="89"/>
    </location>
    <ligand>
        <name>Ni(2+)</name>
        <dbReference type="ChEBI" id="CHEBI:49786"/>
        <note>for nickel-dependent acireductone dioxygenase activity</note>
    </ligand>
</feature>
<feature type="binding site" evidence="11">
    <location>
        <position position="95"/>
    </location>
    <ligand>
        <name>Ni(2+)</name>
        <dbReference type="ChEBI" id="CHEBI:49786"/>
        <note>for nickel-dependent acireductone dioxygenase activity</note>
    </ligand>
</feature>
<dbReference type="GeneID" id="106473829"/>
<evidence type="ECO:0000256" key="7">
    <source>
        <dbReference type="ARBA" id="ARBA00023002"/>
    </source>
</evidence>
<dbReference type="HAMAP" id="MF_03154">
    <property type="entry name" value="Salvage_MtnD_euk"/>
    <property type="match status" value="1"/>
</dbReference>
<evidence type="ECO:0000256" key="2">
    <source>
        <dbReference type="ARBA" id="ARBA00022490"/>
    </source>
</evidence>
<dbReference type="EC" id="1.13.11.53" evidence="11"/>
<evidence type="ECO:0000313" key="12">
    <source>
        <dbReference type="Proteomes" id="UP000694941"/>
    </source>
</evidence>
<dbReference type="InterPro" id="IPR004313">
    <property type="entry name" value="ARD"/>
</dbReference>
<keyword evidence="3 11" id="KW-0533">Nickel</keyword>
<feature type="binding site" evidence="11">
    <location>
        <position position="91"/>
    </location>
    <ligand>
        <name>Fe(2+)</name>
        <dbReference type="ChEBI" id="CHEBI:29033"/>
        <note>for iron-dependent acireductone dioxygenase activity</note>
    </ligand>
</feature>
<evidence type="ECO:0000256" key="4">
    <source>
        <dbReference type="ARBA" id="ARBA00022605"/>
    </source>
</evidence>
<dbReference type="EC" id="1.13.11.54" evidence="11"/>
<evidence type="ECO:0000256" key="3">
    <source>
        <dbReference type="ARBA" id="ARBA00022596"/>
    </source>
</evidence>
<keyword evidence="9 11" id="KW-0486">Methionine biosynthesis</keyword>
<comment type="catalytic activity">
    <reaction evidence="11">
        <text>1,2-dihydroxy-5-(methylsulfanyl)pent-1-en-3-one + O2 = 3-(methylsulfanyl)propanoate + CO + formate + 2 H(+)</text>
        <dbReference type="Rhea" id="RHEA:14161"/>
        <dbReference type="ChEBI" id="CHEBI:15378"/>
        <dbReference type="ChEBI" id="CHEBI:15379"/>
        <dbReference type="ChEBI" id="CHEBI:15740"/>
        <dbReference type="ChEBI" id="CHEBI:17245"/>
        <dbReference type="ChEBI" id="CHEBI:49016"/>
        <dbReference type="ChEBI" id="CHEBI:49252"/>
        <dbReference type="EC" id="1.13.11.53"/>
    </reaction>
</comment>
<proteinExistence type="inferred from homology"/>
<dbReference type="SUPFAM" id="SSF51182">
    <property type="entry name" value="RmlC-like cupins"/>
    <property type="match status" value="1"/>
</dbReference>
<keyword evidence="7 11" id="KW-0560">Oxidoreductase</keyword>
<dbReference type="InterPro" id="IPR027496">
    <property type="entry name" value="ARD_euk"/>
</dbReference>
<dbReference type="Gene3D" id="2.60.120.10">
    <property type="entry name" value="Jelly Rolls"/>
    <property type="match status" value="1"/>
</dbReference>
<dbReference type="InterPro" id="IPR011051">
    <property type="entry name" value="RmlC_Cupin_sf"/>
</dbReference>
<feature type="binding site" evidence="11">
    <location>
        <position position="91"/>
    </location>
    <ligand>
        <name>Ni(2+)</name>
        <dbReference type="ChEBI" id="CHEBI:49786"/>
        <note>for nickel-dependent acireductone dioxygenase activity</note>
    </ligand>
</feature>
<comment type="pathway">
    <text evidence="11">Amino-acid biosynthesis; L-methionine biosynthesis via salvage pathway; L-methionine from S-methyl-5-thio-alpha-D-ribose 1-phosphate: step 5/6.</text>
</comment>